<dbReference type="AlphaFoldDB" id="A0A6P9EM11"/>
<name>A0A6P9EM11_JUGRE</name>
<sequence>MGSCLSGDVASARALPYALAAAAAVTASTSASDVGSGNKSGNSRKKMRKDTSFDTKLEMWLHRVPERLFLNGSSEVASLFSKQGKKGINQDAMIVWEFQWRDSN</sequence>
<dbReference type="Proteomes" id="UP000235220">
    <property type="component" value="Chromosome 9"/>
</dbReference>
<keyword evidence="2" id="KW-1185">Reference proteome</keyword>
<accession>A0A6P9EM11</accession>
<dbReference type="RefSeq" id="XP_035549595.1">
    <property type="nucleotide sequence ID" value="XM_035693702.1"/>
</dbReference>
<protein>
    <submittedName>
        <fullName evidence="3">Probable protein phosphatase 2C 33 isoform X3</fullName>
    </submittedName>
</protein>
<evidence type="ECO:0000256" key="1">
    <source>
        <dbReference type="SAM" id="MobiDB-lite"/>
    </source>
</evidence>
<reference evidence="3" key="1">
    <citation type="submission" date="2025-08" db="UniProtKB">
        <authorList>
            <consortium name="RefSeq"/>
        </authorList>
    </citation>
    <scope>IDENTIFICATION</scope>
    <source>
        <tissue evidence="3">Leaves</tissue>
    </source>
</reference>
<evidence type="ECO:0000313" key="2">
    <source>
        <dbReference type="Proteomes" id="UP000235220"/>
    </source>
</evidence>
<organism evidence="2 3">
    <name type="scientific">Juglans regia</name>
    <name type="common">English walnut</name>
    <dbReference type="NCBI Taxonomy" id="51240"/>
    <lineage>
        <taxon>Eukaryota</taxon>
        <taxon>Viridiplantae</taxon>
        <taxon>Streptophyta</taxon>
        <taxon>Embryophyta</taxon>
        <taxon>Tracheophyta</taxon>
        <taxon>Spermatophyta</taxon>
        <taxon>Magnoliopsida</taxon>
        <taxon>eudicotyledons</taxon>
        <taxon>Gunneridae</taxon>
        <taxon>Pentapetalae</taxon>
        <taxon>rosids</taxon>
        <taxon>fabids</taxon>
        <taxon>Fagales</taxon>
        <taxon>Juglandaceae</taxon>
        <taxon>Juglans</taxon>
    </lineage>
</organism>
<feature type="region of interest" description="Disordered" evidence="1">
    <location>
        <begin position="28"/>
        <end position="50"/>
    </location>
</feature>
<proteinExistence type="predicted"/>
<gene>
    <name evidence="3" type="primary">LOC118349384</name>
</gene>
<evidence type="ECO:0000313" key="3">
    <source>
        <dbReference type="RefSeq" id="XP_035549595.1"/>
    </source>
</evidence>
<dbReference type="GeneID" id="118349384"/>